<dbReference type="RefSeq" id="WP_165143929.1">
    <property type="nucleotide sequence ID" value="NZ_JAALLT010000019.1"/>
</dbReference>
<dbReference type="PROSITE" id="PS50853">
    <property type="entry name" value="FN3"/>
    <property type="match status" value="1"/>
</dbReference>
<dbReference type="InterPro" id="IPR013783">
    <property type="entry name" value="Ig-like_fold"/>
</dbReference>
<reference evidence="2 3" key="1">
    <citation type="submission" date="2020-02" db="EMBL/GenBank/DDBJ databases">
        <title>Balneolaceae bacterium YR4-1, complete genome.</title>
        <authorList>
            <person name="Li Y."/>
            <person name="Wu S."/>
        </authorList>
    </citation>
    <scope>NUCLEOTIDE SEQUENCE [LARGE SCALE GENOMIC DNA]</scope>
    <source>
        <strain evidence="2 3">YR4-1</strain>
    </source>
</reference>
<feature type="non-terminal residue" evidence="2">
    <location>
        <position position="1"/>
    </location>
</feature>
<dbReference type="CDD" id="cd00063">
    <property type="entry name" value="FN3"/>
    <property type="match status" value="1"/>
</dbReference>
<evidence type="ECO:0000259" key="1">
    <source>
        <dbReference type="PROSITE" id="PS50853"/>
    </source>
</evidence>
<dbReference type="Pfam" id="PF00041">
    <property type="entry name" value="fn3"/>
    <property type="match status" value="1"/>
</dbReference>
<dbReference type="AlphaFoldDB" id="A0A6M1T251"/>
<keyword evidence="3" id="KW-1185">Reference proteome</keyword>
<comment type="caution">
    <text evidence="2">The sequence shown here is derived from an EMBL/GenBank/DDBJ whole genome shotgun (WGS) entry which is preliminary data.</text>
</comment>
<dbReference type="Gene3D" id="2.60.40.10">
    <property type="entry name" value="Immunoglobulins"/>
    <property type="match status" value="2"/>
</dbReference>
<feature type="non-terminal residue" evidence="2">
    <location>
        <position position="147"/>
    </location>
</feature>
<name>A0A6M1T251_9BACT</name>
<organism evidence="2 3">
    <name type="scientific">Halalkalibaculum roseum</name>
    <dbReference type="NCBI Taxonomy" id="2709311"/>
    <lineage>
        <taxon>Bacteria</taxon>
        <taxon>Pseudomonadati</taxon>
        <taxon>Balneolota</taxon>
        <taxon>Balneolia</taxon>
        <taxon>Balneolales</taxon>
        <taxon>Balneolaceae</taxon>
        <taxon>Halalkalibaculum</taxon>
    </lineage>
</organism>
<dbReference type="EMBL" id="JAALLT010000019">
    <property type="protein sequence ID" value="NGP78196.1"/>
    <property type="molecule type" value="Genomic_DNA"/>
</dbReference>
<feature type="domain" description="Fibronectin type-III" evidence="1">
    <location>
        <begin position="32"/>
        <end position="123"/>
    </location>
</feature>
<evidence type="ECO:0000313" key="3">
    <source>
        <dbReference type="Proteomes" id="UP000473278"/>
    </source>
</evidence>
<gene>
    <name evidence="2" type="ORF">G3570_16270</name>
</gene>
<dbReference type="InterPro" id="IPR036116">
    <property type="entry name" value="FN3_sf"/>
</dbReference>
<protein>
    <submittedName>
        <fullName evidence="2">Fibronectin type III domain-containing protein</fullName>
    </submittedName>
</protein>
<dbReference type="Proteomes" id="UP000473278">
    <property type="component" value="Unassembled WGS sequence"/>
</dbReference>
<sequence length="147" mass="15878">TYYWRVQANEDGDTGNWSSIRSFSTAKNSTPAVSLLSPSDGATDLSTTLTFEWEALSGIGNYQFQLASSNSFSSPVTDVSVSSTTHEVSGLENGKTYYWRVQAAEDGDTSNWSSIFSFGTVASTETNNDVQDSRAGDEVALEALWVS</sequence>
<dbReference type="SUPFAM" id="SSF49265">
    <property type="entry name" value="Fibronectin type III"/>
    <property type="match status" value="1"/>
</dbReference>
<evidence type="ECO:0000313" key="2">
    <source>
        <dbReference type="EMBL" id="NGP78196.1"/>
    </source>
</evidence>
<proteinExistence type="predicted"/>
<dbReference type="InterPro" id="IPR003961">
    <property type="entry name" value="FN3_dom"/>
</dbReference>
<accession>A0A6M1T251</accession>